<keyword evidence="6 14" id="KW-0547">Nucleotide-binding</keyword>
<dbReference type="EC" id="2.7.11.1" evidence="1"/>
<dbReference type="Pfam" id="PF01453">
    <property type="entry name" value="B_lectin"/>
    <property type="match status" value="1"/>
</dbReference>
<dbReference type="Gene3D" id="3.30.200.20">
    <property type="entry name" value="Phosphorylase Kinase, domain 1"/>
    <property type="match status" value="1"/>
</dbReference>
<dbReference type="PROSITE" id="PS50011">
    <property type="entry name" value="PROTEIN_KINASE_DOM"/>
    <property type="match status" value="1"/>
</dbReference>
<feature type="transmembrane region" description="Helical" evidence="16">
    <location>
        <begin position="436"/>
        <end position="458"/>
    </location>
</feature>
<evidence type="ECO:0000256" key="15">
    <source>
        <dbReference type="SAM" id="MobiDB-lite"/>
    </source>
</evidence>
<feature type="binding site" evidence="14">
    <location>
        <position position="535"/>
    </location>
    <ligand>
        <name>ATP</name>
        <dbReference type="ChEBI" id="CHEBI:30616"/>
    </ligand>
</feature>
<name>A0AAW2CS96_9ROSI</name>
<dbReference type="InterPro" id="IPR003609">
    <property type="entry name" value="Pan_app"/>
</dbReference>
<keyword evidence="9" id="KW-1015">Disulfide bond</keyword>
<organism evidence="20 21">
    <name type="scientific">Lithocarpus litseifolius</name>
    <dbReference type="NCBI Taxonomy" id="425828"/>
    <lineage>
        <taxon>Eukaryota</taxon>
        <taxon>Viridiplantae</taxon>
        <taxon>Streptophyta</taxon>
        <taxon>Embryophyta</taxon>
        <taxon>Tracheophyta</taxon>
        <taxon>Spermatophyta</taxon>
        <taxon>Magnoliopsida</taxon>
        <taxon>eudicotyledons</taxon>
        <taxon>Gunneridae</taxon>
        <taxon>Pentapetalae</taxon>
        <taxon>rosids</taxon>
        <taxon>fabids</taxon>
        <taxon>Fagales</taxon>
        <taxon>Fagaceae</taxon>
        <taxon>Lithocarpus</taxon>
    </lineage>
</organism>
<dbReference type="SUPFAM" id="SSF51110">
    <property type="entry name" value="alpha-D-mannose-specific plant lectins"/>
    <property type="match status" value="1"/>
</dbReference>
<evidence type="ECO:0000256" key="11">
    <source>
        <dbReference type="ARBA" id="ARBA00023180"/>
    </source>
</evidence>
<evidence type="ECO:0000256" key="13">
    <source>
        <dbReference type="ARBA" id="ARBA00048679"/>
    </source>
</evidence>
<evidence type="ECO:0000256" key="8">
    <source>
        <dbReference type="ARBA" id="ARBA00022840"/>
    </source>
</evidence>
<keyword evidence="11" id="KW-0325">Glycoprotein</keyword>
<reference evidence="20 21" key="1">
    <citation type="submission" date="2024-01" db="EMBL/GenBank/DDBJ databases">
        <title>A telomere-to-telomere, gap-free genome of sweet tea (Lithocarpus litseifolius).</title>
        <authorList>
            <person name="Zhou J."/>
        </authorList>
    </citation>
    <scope>NUCLEOTIDE SEQUENCE [LARGE SCALE GENOMIC DNA]</scope>
    <source>
        <strain evidence="20">Zhou-2022a</strain>
        <tissue evidence="20">Leaf</tissue>
    </source>
</reference>
<dbReference type="GO" id="GO:0004674">
    <property type="term" value="F:protein serine/threonine kinase activity"/>
    <property type="evidence" value="ECO:0007669"/>
    <property type="project" value="UniProtKB-KW"/>
</dbReference>
<dbReference type="InterPro" id="IPR011009">
    <property type="entry name" value="Kinase-like_dom_sf"/>
</dbReference>
<evidence type="ECO:0000256" key="12">
    <source>
        <dbReference type="ARBA" id="ARBA00047899"/>
    </source>
</evidence>
<keyword evidence="3" id="KW-0597">Phosphoprotein</keyword>
<dbReference type="PROSITE" id="PS50927">
    <property type="entry name" value="BULB_LECTIN"/>
    <property type="match status" value="1"/>
</dbReference>
<evidence type="ECO:0000256" key="5">
    <source>
        <dbReference type="ARBA" id="ARBA00022729"/>
    </source>
</evidence>
<dbReference type="CDD" id="cd00028">
    <property type="entry name" value="B_lectin"/>
    <property type="match status" value="1"/>
</dbReference>
<evidence type="ECO:0000313" key="21">
    <source>
        <dbReference type="Proteomes" id="UP001459277"/>
    </source>
</evidence>
<dbReference type="PROSITE" id="PS00108">
    <property type="entry name" value="PROTEIN_KINASE_ST"/>
    <property type="match status" value="1"/>
</dbReference>
<keyword evidence="16" id="KW-0812">Transmembrane</keyword>
<evidence type="ECO:0000256" key="1">
    <source>
        <dbReference type="ARBA" id="ARBA00012513"/>
    </source>
</evidence>
<dbReference type="CDD" id="cd01098">
    <property type="entry name" value="PAN_AP_plant"/>
    <property type="match status" value="1"/>
</dbReference>
<evidence type="ECO:0000256" key="4">
    <source>
        <dbReference type="ARBA" id="ARBA00022679"/>
    </source>
</evidence>
<dbReference type="SMART" id="SM00220">
    <property type="entry name" value="S_TKc"/>
    <property type="match status" value="1"/>
</dbReference>
<feature type="domain" description="Apple" evidence="19">
    <location>
        <begin position="337"/>
        <end position="418"/>
    </location>
</feature>
<dbReference type="InterPro" id="IPR001480">
    <property type="entry name" value="Bulb-type_lectin_dom"/>
</dbReference>
<dbReference type="Gene3D" id="1.10.510.10">
    <property type="entry name" value="Transferase(Phosphotransferase) domain 1"/>
    <property type="match status" value="1"/>
</dbReference>
<evidence type="ECO:0000259" key="19">
    <source>
        <dbReference type="PROSITE" id="PS50948"/>
    </source>
</evidence>
<dbReference type="FunFam" id="3.30.200.20:FF:000195">
    <property type="entry name" value="G-type lectin S-receptor-like serine/threonine-protein kinase"/>
    <property type="match status" value="1"/>
</dbReference>
<accession>A0AAW2CS96</accession>
<dbReference type="CDD" id="cd14066">
    <property type="entry name" value="STKc_IRAK"/>
    <property type="match status" value="1"/>
</dbReference>
<keyword evidence="4" id="KW-0808">Transferase</keyword>
<protein>
    <recommendedName>
        <fullName evidence="1">non-specific serine/threonine protein kinase</fullName>
        <ecNumber evidence="1">2.7.11.1</ecNumber>
    </recommendedName>
</protein>
<feature type="compositionally biased region" description="Acidic residues" evidence="15">
    <location>
        <begin position="1052"/>
        <end position="1083"/>
    </location>
</feature>
<dbReference type="EMBL" id="JAZDWU010000005">
    <property type="protein sequence ID" value="KAL0001031.1"/>
    <property type="molecule type" value="Genomic_DNA"/>
</dbReference>
<dbReference type="PANTHER" id="PTHR32444:SF98">
    <property type="entry name" value="RECEPTOR-LIKE SERINE_THREONINE-PROTEIN KINASE"/>
    <property type="match status" value="1"/>
</dbReference>
<dbReference type="InterPro" id="IPR036426">
    <property type="entry name" value="Bulb-type_lectin_dom_sf"/>
</dbReference>
<dbReference type="SMART" id="SM00108">
    <property type="entry name" value="B_lectin"/>
    <property type="match status" value="1"/>
</dbReference>
<evidence type="ECO:0000313" key="20">
    <source>
        <dbReference type="EMBL" id="KAL0001031.1"/>
    </source>
</evidence>
<gene>
    <name evidence="20" type="ORF">SO802_014812</name>
</gene>
<evidence type="ECO:0000256" key="7">
    <source>
        <dbReference type="ARBA" id="ARBA00022777"/>
    </source>
</evidence>
<dbReference type="InterPro" id="IPR000719">
    <property type="entry name" value="Prot_kinase_dom"/>
</dbReference>
<evidence type="ECO:0000259" key="17">
    <source>
        <dbReference type="PROSITE" id="PS50011"/>
    </source>
</evidence>
<dbReference type="GO" id="GO:0048544">
    <property type="term" value="P:recognition of pollen"/>
    <property type="evidence" value="ECO:0007669"/>
    <property type="project" value="InterPro"/>
</dbReference>
<dbReference type="InterPro" id="IPR008271">
    <property type="entry name" value="Ser/Thr_kinase_AS"/>
</dbReference>
<feature type="domain" description="Protein kinase" evidence="17">
    <location>
        <begin position="504"/>
        <end position="784"/>
    </location>
</feature>
<keyword evidence="8 14" id="KW-0067">ATP-binding</keyword>
<evidence type="ECO:0000256" key="6">
    <source>
        <dbReference type="ARBA" id="ARBA00022741"/>
    </source>
</evidence>
<dbReference type="FunFam" id="3.50.4.10:FF:000002">
    <property type="entry name" value="G-type lectin S-receptor-like serine/threonine-protein kinase"/>
    <property type="match status" value="1"/>
</dbReference>
<keyword evidence="7" id="KW-0418">Kinase</keyword>
<comment type="catalytic activity">
    <reaction evidence="13">
        <text>L-seryl-[protein] + ATP = O-phospho-L-seryl-[protein] + ADP + H(+)</text>
        <dbReference type="Rhea" id="RHEA:17989"/>
        <dbReference type="Rhea" id="RHEA-COMP:9863"/>
        <dbReference type="Rhea" id="RHEA-COMP:11604"/>
        <dbReference type="ChEBI" id="CHEBI:15378"/>
        <dbReference type="ChEBI" id="CHEBI:29999"/>
        <dbReference type="ChEBI" id="CHEBI:30616"/>
        <dbReference type="ChEBI" id="CHEBI:83421"/>
        <dbReference type="ChEBI" id="CHEBI:456216"/>
        <dbReference type="EC" id="2.7.11.1"/>
    </reaction>
</comment>
<dbReference type="FunFam" id="1.10.510.10:FF:000060">
    <property type="entry name" value="G-type lectin S-receptor-like serine/threonine-protein kinase"/>
    <property type="match status" value="1"/>
</dbReference>
<dbReference type="PANTHER" id="PTHR32444">
    <property type="entry name" value="BULB-TYPE LECTIN DOMAIN-CONTAINING PROTEIN"/>
    <property type="match status" value="1"/>
</dbReference>
<dbReference type="AlphaFoldDB" id="A0AAW2CS96"/>
<evidence type="ECO:0000256" key="2">
    <source>
        <dbReference type="ARBA" id="ARBA00022527"/>
    </source>
</evidence>
<dbReference type="FunFam" id="2.90.10.10:FF:000004">
    <property type="entry name" value="G-type lectin S-receptor-like serine/threonine-protein kinase"/>
    <property type="match status" value="1"/>
</dbReference>
<feature type="region of interest" description="Disordered" evidence="15">
    <location>
        <begin position="1052"/>
        <end position="1092"/>
    </location>
</feature>
<evidence type="ECO:0000256" key="9">
    <source>
        <dbReference type="ARBA" id="ARBA00023157"/>
    </source>
</evidence>
<dbReference type="PROSITE" id="PS50948">
    <property type="entry name" value="PAN"/>
    <property type="match status" value="1"/>
</dbReference>
<dbReference type="InterPro" id="IPR001245">
    <property type="entry name" value="Ser-Thr/Tyr_kinase_cat_dom"/>
</dbReference>
<dbReference type="InterPro" id="IPR000858">
    <property type="entry name" value="S_locus_glycoprot_dom"/>
</dbReference>
<proteinExistence type="predicted"/>
<keyword evidence="10" id="KW-0675">Receptor</keyword>
<feature type="domain" description="Bulb-type lectin" evidence="18">
    <location>
        <begin position="23"/>
        <end position="144"/>
    </location>
</feature>
<dbReference type="GO" id="GO:0005524">
    <property type="term" value="F:ATP binding"/>
    <property type="evidence" value="ECO:0007669"/>
    <property type="project" value="UniProtKB-UniRule"/>
</dbReference>
<evidence type="ECO:0000256" key="16">
    <source>
        <dbReference type="SAM" id="Phobius"/>
    </source>
</evidence>
<keyword evidence="5" id="KW-0732">Signal</keyword>
<keyword evidence="16" id="KW-0472">Membrane</keyword>
<dbReference type="Proteomes" id="UP001459277">
    <property type="component" value="Unassembled WGS sequence"/>
</dbReference>
<dbReference type="Gene3D" id="2.90.10.10">
    <property type="entry name" value="Bulb-type lectin domain"/>
    <property type="match status" value="1"/>
</dbReference>
<dbReference type="Gene3D" id="3.50.4.10">
    <property type="entry name" value="Hepatocyte Growth Factor"/>
    <property type="match status" value="1"/>
</dbReference>
<keyword evidence="16" id="KW-1133">Transmembrane helix</keyword>
<comment type="caution">
    <text evidence="20">The sequence shown here is derived from an EMBL/GenBank/DDBJ whole genome shotgun (WGS) entry which is preliminary data.</text>
</comment>
<dbReference type="SMART" id="SM00473">
    <property type="entry name" value="PAN_AP"/>
    <property type="match status" value="1"/>
</dbReference>
<sequence>MQVYFLLYFLCCIFSIFLITTSVDTIAVAQSIRDGQTLVSSGGNFELGFFSPGNSKSWYIGIWYKKISTMTVVWVANRDTPLNNTTGAFNLVDQGILVLMDEANNSIWSSNSSRAASNPVAQLLDTGNFIVRDGNSDAENIIWQSFDHPADTFLPGMKYGFNLVTGLSLVLTSWKSPDDPSGGDYTNQLDPNGLPQFILREGSTVLFRAGPWNGLHFSGMPNLRPNPIYKYEYVSNSVETYYTYKLINDSVVSRMVLTPDGKLQRLIWIDRTQSWSLYLTAQMDGCDRYALCGAYGSCNINNSPACECLTGFMPKFPKDWNEADWSHGCVPKTPLNCGAGEGFLKYSGIKFPDTRQSWYNRTMDLDECRDVCLKNCSCTAYSSLDITGGGSGCILWFGELIDIRVYPEYGQDIYIRMAASELAAYGSSKRKKQARIIVIALLSIGMALLGLCLMLYVLKKKPKREGIILYNPGPVQDFTTGSENDELELPLFRFATIAYATDNFSVKNVLGKGGFGQVYKGILTEGQENKEIAVKRLSAYSRQGLHEFENEVLSISKLQHRNLVKILGCCIQEEERMLIYEYMPNKSLDYFIFDPNRSILINWPKRFHIINGIARGLLYLHQDSRLRIIHRDLKASNILLDYEMNPKIADFGMAKIFGGDETEAKTSRVVGTYGYMPPEYAIDGLFSVKSDVYSFGVLVLEIVSGKRNREFSHPDHNLNLLGHAWRLYKEDRQLELIDNSGKESCNPNEVLRSFHVGLLCVQQCPEYRPTMSTVVLMLSSETALPEPKEPGFHTGRALKLRESLTKLLPSKSHPQPTPSAAKLGKQYLDMKMDSEKMEAKSLPPSQLHCAASGVNKLYLYFWHSYRPVMYTLYEIEVPKLPPSPPTKAAQVTEMSKLSPILQLKTGEYADSMCCVSLGSKLYSVCGKFYIDDPHIDEDVKKKLKNMKWDVFSREVYILDLYNIGGSGDSLLDKLLECSTPMNSGKASPRAFVADGKIYMVGSTIKMSISDICKMKDLDLKNFAYFEFVENTLYGCYHNNIAAIAPLVEEEEIEEEEGQIKEIEEEEEEEEDDIEEKEEEEIEEEKVKEEEEAKKVHHTRSLFKPARLFKNHHLHFVSEEMRKDAFVNFPPQLQSSSSLLHMGNRHFCYVRTGMPPHPVYGGDHAVQGENIWFIRIAIFHAPGHTKRMRLDVSRQNSSILLIMSSIPCFQVMGTSGAASLLAWYKACFNVFMES</sequence>
<keyword evidence="2" id="KW-0723">Serine/threonine-protein kinase</keyword>
<keyword evidence="21" id="KW-1185">Reference proteome</keyword>
<dbReference type="SUPFAM" id="SSF56112">
    <property type="entry name" value="Protein kinase-like (PK-like)"/>
    <property type="match status" value="1"/>
</dbReference>
<dbReference type="Pfam" id="PF07714">
    <property type="entry name" value="PK_Tyr_Ser-Thr"/>
    <property type="match status" value="1"/>
</dbReference>
<dbReference type="PROSITE" id="PS00107">
    <property type="entry name" value="PROTEIN_KINASE_ATP"/>
    <property type="match status" value="1"/>
</dbReference>
<dbReference type="InterPro" id="IPR017441">
    <property type="entry name" value="Protein_kinase_ATP_BS"/>
</dbReference>
<dbReference type="Pfam" id="PF08276">
    <property type="entry name" value="PAN_2"/>
    <property type="match status" value="1"/>
</dbReference>
<evidence type="ECO:0000256" key="3">
    <source>
        <dbReference type="ARBA" id="ARBA00022553"/>
    </source>
</evidence>
<evidence type="ECO:0000256" key="10">
    <source>
        <dbReference type="ARBA" id="ARBA00023170"/>
    </source>
</evidence>
<evidence type="ECO:0000256" key="14">
    <source>
        <dbReference type="PROSITE-ProRule" id="PRU10141"/>
    </source>
</evidence>
<dbReference type="Pfam" id="PF00954">
    <property type="entry name" value="S_locus_glycop"/>
    <property type="match status" value="1"/>
</dbReference>
<comment type="catalytic activity">
    <reaction evidence="12">
        <text>L-threonyl-[protein] + ATP = O-phospho-L-threonyl-[protein] + ADP + H(+)</text>
        <dbReference type="Rhea" id="RHEA:46608"/>
        <dbReference type="Rhea" id="RHEA-COMP:11060"/>
        <dbReference type="Rhea" id="RHEA-COMP:11605"/>
        <dbReference type="ChEBI" id="CHEBI:15378"/>
        <dbReference type="ChEBI" id="CHEBI:30013"/>
        <dbReference type="ChEBI" id="CHEBI:30616"/>
        <dbReference type="ChEBI" id="CHEBI:61977"/>
        <dbReference type="ChEBI" id="CHEBI:456216"/>
        <dbReference type="EC" id="2.7.11.1"/>
    </reaction>
</comment>
<evidence type="ECO:0000259" key="18">
    <source>
        <dbReference type="PROSITE" id="PS50927"/>
    </source>
</evidence>